<dbReference type="InterPro" id="IPR000182">
    <property type="entry name" value="GNAT_dom"/>
</dbReference>
<organism evidence="2 3">
    <name type="scientific">Maribacter stanieri</name>
    <dbReference type="NCBI Taxonomy" id="440514"/>
    <lineage>
        <taxon>Bacteria</taxon>
        <taxon>Pseudomonadati</taxon>
        <taxon>Bacteroidota</taxon>
        <taxon>Flavobacteriia</taxon>
        <taxon>Flavobacteriales</taxon>
        <taxon>Flavobacteriaceae</taxon>
        <taxon>Maribacter</taxon>
    </lineage>
</organism>
<feature type="domain" description="N-acetyltransferase" evidence="1">
    <location>
        <begin position="9"/>
        <end position="166"/>
    </location>
</feature>
<keyword evidence="3" id="KW-1185">Reference proteome</keyword>
<dbReference type="PROSITE" id="PS51186">
    <property type="entry name" value="GNAT"/>
    <property type="match status" value="1"/>
</dbReference>
<evidence type="ECO:0000313" key="2">
    <source>
        <dbReference type="EMBL" id="SFR53662.1"/>
    </source>
</evidence>
<dbReference type="Gene3D" id="3.40.630.30">
    <property type="match status" value="1"/>
</dbReference>
<dbReference type="SUPFAM" id="SSF55729">
    <property type="entry name" value="Acyl-CoA N-acyltransferases (Nat)"/>
    <property type="match status" value="1"/>
</dbReference>
<dbReference type="PANTHER" id="PTHR43792">
    <property type="entry name" value="GNAT FAMILY, PUTATIVE (AFU_ORTHOLOGUE AFUA_3G00765)-RELATED-RELATED"/>
    <property type="match status" value="1"/>
</dbReference>
<dbReference type="STRING" id="440514.SAMN04488010_0363"/>
<proteinExistence type="predicted"/>
<dbReference type="Pfam" id="PF13302">
    <property type="entry name" value="Acetyltransf_3"/>
    <property type="match status" value="1"/>
</dbReference>
<dbReference type="InterPro" id="IPR051531">
    <property type="entry name" value="N-acetyltransferase"/>
</dbReference>
<dbReference type="AlphaFoldDB" id="A0A1I6HGP5"/>
<protein>
    <submittedName>
        <fullName evidence="2">Protein N-acetyltransferase, RimJ/RimL family</fullName>
    </submittedName>
</protein>
<gene>
    <name evidence="2" type="ORF">SAMN04488010_0363</name>
</gene>
<evidence type="ECO:0000259" key="1">
    <source>
        <dbReference type="PROSITE" id="PS51186"/>
    </source>
</evidence>
<evidence type="ECO:0000313" key="3">
    <source>
        <dbReference type="Proteomes" id="UP000199462"/>
    </source>
</evidence>
<dbReference type="Proteomes" id="UP000199462">
    <property type="component" value="Unassembled WGS sequence"/>
</dbReference>
<dbReference type="RefSeq" id="WP_091901029.1">
    <property type="nucleotide sequence ID" value="NZ_FOYX01000001.1"/>
</dbReference>
<keyword evidence="2" id="KW-0808">Transferase</keyword>
<sequence length="166" mass="18656">MKQLKTARLYLKPANSEDAYFIYELLNSDSWLKYIGDKNITNLDNAKEYIQNSLIVGYTTNGFGLMVVTLKDGTPIGICGFLKRDYLDTLDLGFALLPKYEGYGHAFEAASATMQFGKLELKLNRMLAICMETNEKSLALLSKLGFNKIDTIKLSEESEELLLLST</sequence>
<dbReference type="GO" id="GO:0016747">
    <property type="term" value="F:acyltransferase activity, transferring groups other than amino-acyl groups"/>
    <property type="evidence" value="ECO:0007669"/>
    <property type="project" value="InterPro"/>
</dbReference>
<dbReference type="PANTHER" id="PTHR43792:SF1">
    <property type="entry name" value="N-ACETYLTRANSFERASE DOMAIN-CONTAINING PROTEIN"/>
    <property type="match status" value="1"/>
</dbReference>
<dbReference type="InterPro" id="IPR016181">
    <property type="entry name" value="Acyl_CoA_acyltransferase"/>
</dbReference>
<dbReference type="EMBL" id="FOYX01000001">
    <property type="protein sequence ID" value="SFR53662.1"/>
    <property type="molecule type" value="Genomic_DNA"/>
</dbReference>
<accession>A0A1I6HGP5</accession>
<reference evidence="3" key="1">
    <citation type="submission" date="2016-10" db="EMBL/GenBank/DDBJ databases">
        <authorList>
            <person name="Varghese N."/>
            <person name="Submissions S."/>
        </authorList>
    </citation>
    <scope>NUCLEOTIDE SEQUENCE [LARGE SCALE GENOMIC DNA]</scope>
    <source>
        <strain evidence="3">DSM 19891</strain>
    </source>
</reference>
<name>A0A1I6HGP5_9FLAO</name>